<evidence type="ECO:0000313" key="2">
    <source>
        <dbReference type="Proteomes" id="UP000046393"/>
    </source>
</evidence>
<keyword evidence="2" id="KW-1185">Reference proteome</keyword>
<dbReference type="WBParaSite" id="SMUV_0000098501-mRNA-1">
    <property type="protein sequence ID" value="SMUV_0000098501-mRNA-1"/>
    <property type="gene ID" value="SMUV_0000098501"/>
</dbReference>
<accession>A0A0N5AA23</accession>
<feature type="region of interest" description="Disordered" evidence="1">
    <location>
        <begin position="49"/>
        <end position="68"/>
    </location>
</feature>
<sequence length="96" mass="10624">MNISENPQSSNCGNYSEAILTATKTTTYSNTLASLSYLQTPSIPDVSAAEHSITKPTLHSNSQDSNNMIRSYNNIVDNELVNDDMDQMGYDGMDYY</sequence>
<feature type="compositionally biased region" description="Polar residues" evidence="1">
    <location>
        <begin position="54"/>
        <end position="68"/>
    </location>
</feature>
<dbReference type="Proteomes" id="UP000046393">
    <property type="component" value="Unplaced"/>
</dbReference>
<reference evidence="3" key="1">
    <citation type="submission" date="2017-02" db="UniProtKB">
        <authorList>
            <consortium name="WormBaseParasite"/>
        </authorList>
    </citation>
    <scope>IDENTIFICATION</scope>
</reference>
<proteinExistence type="predicted"/>
<protein>
    <submittedName>
        <fullName evidence="3">Uncharacterized protein</fullName>
    </submittedName>
</protein>
<evidence type="ECO:0000313" key="3">
    <source>
        <dbReference type="WBParaSite" id="SMUV_0000098501-mRNA-1"/>
    </source>
</evidence>
<name>A0A0N5AA23_9BILA</name>
<evidence type="ECO:0000256" key="1">
    <source>
        <dbReference type="SAM" id="MobiDB-lite"/>
    </source>
</evidence>
<dbReference type="AlphaFoldDB" id="A0A0N5AA23"/>
<organism evidence="2 3">
    <name type="scientific">Syphacia muris</name>
    <dbReference type="NCBI Taxonomy" id="451379"/>
    <lineage>
        <taxon>Eukaryota</taxon>
        <taxon>Metazoa</taxon>
        <taxon>Ecdysozoa</taxon>
        <taxon>Nematoda</taxon>
        <taxon>Chromadorea</taxon>
        <taxon>Rhabditida</taxon>
        <taxon>Spirurina</taxon>
        <taxon>Oxyuridomorpha</taxon>
        <taxon>Oxyuroidea</taxon>
        <taxon>Oxyuridae</taxon>
        <taxon>Syphacia</taxon>
    </lineage>
</organism>